<dbReference type="InterPro" id="IPR054497">
    <property type="entry name" value="LPMO_AA14"/>
</dbReference>
<reference evidence="13 14" key="1">
    <citation type="submission" date="2024-05" db="EMBL/GenBank/DDBJ databases">
        <title>A draft genome resource for the thread blight pathogen Marasmius tenuissimus strain MS-2.</title>
        <authorList>
            <person name="Yulfo-Soto G.E."/>
            <person name="Baruah I.K."/>
            <person name="Amoako-Attah I."/>
            <person name="Bukari Y."/>
            <person name="Meinhardt L.W."/>
            <person name="Bailey B.A."/>
            <person name="Cohen S.P."/>
        </authorList>
    </citation>
    <scope>NUCLEOTIDE SEQUENCE [LARGE SCALE GENOMIC DNA]</scope>
    <source>
        <strain evidence="13 14">MS-2</strain>
    </source>
</reference>
<gene>
    <name evidence="13" type="ORF">AAF712_008060</name>
</gene>
<evidence type="ECO:0000256" key="2">
    <source>
        <dbReference type="ARBA" id="ARBA00004613"/>
    </source>
</evidence>
<keyword evidence="8" id="KW-0503">Monooxygenase</keyword>
<organism evidence="13 14">
    <name type="scientific">Marasmius tenuissimus</name>
    <dbReference type="NCBI Taxonomy" id="585030"/>
    <lineage>
        <taxon>Eukaryota</taxon>
        <taxon>Fungi</taxon>
        <taxon>Dikarya</taxon>
        <taxon>Basidiomycota</taxon>
        <taxon>Agaricomycotina</taxon>
        <taxon>Agaricomycetes</taxon>
        <taxon>Agaricomycetidae</taxon>
        <taxon>Agaricales</taxon>
        <taxon>Marasmiineae</taxon>
        <taxon>Marasmiaceae</taxon>
        <taxon>Marasmius</taxon>
    </lineage>
</organism>
<keyword evidence="6" id="KW-0560">Oxidoreductase</keyword>
<evidence type="ECO:0000313" key="14">
    <source>
        <dbReference type="Proteomes" id="UP001437256"/>
    </source>
</evidence>
<evidence type="ECO:0000256" key="11">
    <source>
        <dbReference type="ARBA" id="ARBA00046340"/>
    </source>
</evidence>
<keyword evidence="14" id="KW-1185">Reference proteome</keyword>
<proteinExistence type="inferred from homology"/>
<protein>
    <submittedName>
        <fullName evidence="13">Uncharacterized protein</fullName>
    </submittedName>
</protein>
<keyword evidence="5" id="KW-0732">Signal</keyword>
<evidence type="ECO:0000256" key="8">
    <source>
        <dbReference type="ARBA" id="ARBA00023033"/>
    </source>
</evidence>
<sequence>MRHIAAWSKGMYCLNGTTPGEDNGNNNSPVNPLFKLKKKDWWMHHVDKCDEFPPAPGDFLELPANGNFTVELATNRAFTTFSSKGKQAKVFPGPLTGGTKNDRTEGQEGKFKIGQKGAEGEVPGCIVDPNMHTQNESMASGTAFAISYTSDLKKVTPENLVVFTVLEHVLSSTPFRRLATYQVPNLPACPPGGCICTWGWIPNGCGEPNMYFFPYRCNVTGTPGSKPLALPARPPNWCDMSLPLTTKPANTTSAGEDEEQKLGACYKGAKQMLFWNQLEGDNIETLDGELGARLGNPGYNDKVGFKSGPQTDIFALDSEDTGATPPVSSSSTTSSGRADPTFSRVGGVPGTVNSGSSSTPLSSSSTLSSALSSSSILATPVSVTSISSVAPTSSIPPSEPASSAETQISSTFTLSMTTIRVGAGVPTTVTSTAASRSTTMPAVEVNGARNVRGAPSLLVVGIIGVLGLLVTC</sequence>
<evidence type="ECO:0000256" key="9">
    <source>
        <dbReference type="ARBA" id="ARBA00023157"/>
    </source>
</evidence>
<feature type="compositionally biased region" description="Low complexity" evidence="12">
    <location>
        <begin position="390"/>
        <end position="406"/>
    </location>
</feature>
<keyword evidence="7" id="KW-0186">Copper</keyword>
<evidence type="ECO:0000256" key="4">
    <source>
        <dbReference type="ARBA" id="ARBA00022723"/>
    </source>
</evidence>
<keyword evidence="10" id="KW-0325">Glycoprotein</keyword>
<keyword evidence="3" id="KW-0964">Secreted</keyword>
<dbReference type="Proteomes" id="UP001437256">
    <property type="component" value="Unassembled WGS sequence"/>
</dbReference>
<evidence type="ECO:0000256" key="7">
    <source>
        <dbReference type="ARBA" id="ARBA00023008"/>
    </source>
</evidence>
<feature type="compositionally biased region" description="Low complexity" evidence="12">
    <location>
        <begin position="354"/>
        <end position="365"/>
    </location>
</feature>
<evidence type="ECO:0000256" key="1">
    <source>
        <dbReference type="ARBA" id="ARBA00001973"/>
    </source>
</evidence>
<evidence type="ECO:0000256" key="3">
    <source>
        <dbReference type="ARBA" id="ARBA00022525"/>
    </source>
</evidence>
<evidence type="ECO:0000313" key="13">
    <source>
        <dbReference type="EMBL" id="KAL0064941.1"/>
    </source>
</evidence>
<keyword evidence="4" id="KW-0479">Metal-binding</keyword>
<comment type="subcellular location">
    <subcellularLocation>
        <location evidence="2">Secreted</location>
    </subcellularLocation>
</comment>
<dbReference type="EMBL" id="JBBXMP010000054">
    <property type="protein sequence ID" value="KAL0064941.1"/>
    <property type="molecule type" value="Genomic_DNA"/>
</dbReference>
<comment type="similarity">
    <text evidence="11">Belongs to the polysaccharide monooxygenase AA14 family.</text>
</comment>
<evidence type="ECO:0000256" key="6">
    <source>
        <dbReference type="ARBA" id="ARBA00023002"/>
    </source>
</evidence>
<comment type="cofactor">
    <cofactor evidence="1">
        <name>Cu(2+)</name>
        <dbReference type="ChEBI" id="CHEBI:29036"/>
    </cofactor>
</comment>
<evidence type="ECO:0000256" key="10">
    <source>
        <dbReference type="ARBA" id="ARBA00023180"/>
    </source>
</evidence>
<accession>A0ABR2ZTD2</accession>
<evidence type="ECO:0000256" key="5">
    <source>
        <dbReference type="ARBA" id="ARBA00022729"/>
    </source>
</evidence>
<feature type="region of interest" description="Disordered" evidence="12">
    <location>
        <begin position="388"/>
        <end position="408"/>
    </location>
</feature>
<comment type="caution">
    <text evidence="13">The sequence shown here is derived from an EMBL/GenBank/DDBJ whole genome shotgun (WGS) entry which is preliminary data.</text>
</comment>
<feature type="region of interest" description="Disordered" evidence="12">
    <location>
        <begin position="310"/>
        <end position="365"/>
    </location>
</feature>
<name>A0ABR2ZTD2_9AGAR</name>
<dbReference type="Pfam" id="PF22810">
    <property type="entry name" value="LPMO_AA14"/>
    <property type="match status" value="1"/>
</dbReference>
<evidence type="ECO:0000256" key="12">
    <source>
        <dbReference type="SAM" id="MobiDB-lite"/>
    </source>
</evidence>
<keyword evidence="9" id="KW-1015">Disulfide bond</keyword>